<dbReference type="Proteomes" id="UP000316270">
    <property type="component" value="Chromosome 2"/>
</dbReference>
<dbReference type="OrthoDB" id="4966at2759"/>
<feature type="compositionally biased region" description="Basic and acidic residues" evidence="1">
    <location>
        <begin position="89"/>
        <end position="105"/>
    </location>
</feature>
<organism evidence="2 3">
    <name type="scientific">Venturia effusa</name>
    <dbReference type="NCBI Taxonomy" id="50376"/>
    <lineage>
        <taxon>Eukaryota</taxon>
        <taxon>Fungi</taxon>
        <taxon>Dikarya</taxon>
        <taxon>Ascomycota</taxon>
        <taxon>Pezizomycotina</taxon>
        <taxon>Dothideomycetes</taxon>
        <taxon>Pleosporomycetidae</taxon>
        <taxon>Venturiales</taxon>
        <taxon>Venturiaceae</taxon>
        <taxon>Venturia</taxon>
    </lineage>
</organism>
<keyword evidence="3" id="KW-1185">Reference proteome</keyword>
<feature type="compositionally biased region" description="Basic and acidic residues" evidence="1">
    <location>
        <begin position="1"/>
        <end position="11"/>
    </location>
</feature>
<dbReference type="STRING" id="50376.A0A517L0F5"/>
<evidence type="ECO:0000256" key="1">
    <source>
        <dbReference type="SAM" id="MobiDB-lite"/>
    </source>
</evidence>
<feature type="compositionally biased region" description="Low complexity" evidence="1">
    <location>
        <begin position="23"/>
        <end position="43"/>
    </location>
</feature>
<feature type="region of interest" description="Disordered" evidence="1">
    <location>
        <begin position="508"/>
        <end position="547"/>
    </location>
</feature>
<feature type="compositionally biased region" description="Acidic residues" evidence="1">
    <location>
        <begin position="526"/>
        <end position="539"/>
    </location>
</feature>
<name>A0A517L0F5_9PEZI</name>
<evidence type="ECO:0000313" key="2">
    <source>
        <dbReference type="EMBL" id="QDS69123.1"/>
    </source>
</evidence>
<proteinExistence type="predicted"/>
<sequence>MTSNSKEKSDDGSAPSTGGPDPSASHSISAGSSTAPPTTSGTTNAGRSWRKTSTQLPNIVVTPADTNLKAKRRLSSDSDSDASPPQKEPATKRAKGGDYNDHDKAANSGPQASRISSAIYPSPVSAIFPPTPLTAVPLRLRKGGLDGLEGEIDHFVLKTTGTKTPPKPKEPFQMLTEFLKRPELILNLARFLHPTSLIDLYAISKPFHFILNSHYTTYVKSNMDYHAPSSNLIFPWRCYGRLTIKDPGWRPKHASDPASGARDVPSLRWLLMVTYRDEVVRDILIALSEYGLLLPHGIEKAIKKMWFLCDLPGNGNRIGVLHNTSYFTDRDIFLSQMFIMKLDMRFTDPVEGGGETHLRKLLFGCRNFVPMRDLLVGRISLVHLLQRVVWYQYNPAIRTHPILGIAPNQIGNGNTEHWGRGTQRLLRVDEGVMREAIRRELNTHKNFMDFMLFAHQELAAKQGPKSEMTHLKTLAAMNLREGRARRIKPFEFYIWDYKKKENVAQSQAHLQVPSQQSMMATVKDEEALEGEEWDDEQDSGSEIGSSQ</sequence>
<dbReference type="AlphaFoldDB" id="A0A517L0F5"/>
<gene>
    <name evidence="2" type="ORF">FKW77_010333</name>
</gene>
<feature type="region of interest" description="Disordered" evidence="1">
    <location>
        <begin position="1"/>
        <end position="115"/>
    </location>
</feature>
<evidence type="ECO:0008006" key="4">
    <source>
        <dbReference type="Google" id="ProtNLM"/>
    </source>
</evidence>
<dbReference type="EMBL" id="CP042186">
    <property type="protein sequence ID" value="QDS69123.1"/>
    <property type="molecule type" value="Genomic_DNA"/>
</dbReference>
<protein>
    <recommendedName>
        <fullName evidence="4">F-box domain-containing protein</fullName>
    </recommendedName>
</protein>
<evidence type="ECO:0000313" key="3">
    <source>
        <dbReference type="Proteomes" id="UP000316270"/>
    </source>
</evidence>
<reference evidence="2 3" key="1">
    <citation type="submission" date="2019-07" db="EMBL/GenBank/DDBJ databases">
        <title>Finished genome of Venturia effusa.</title>
        <authorList>
            <person name="Young C.A."/>
            <person name="Cox M.P."/>
            <person name="Ganley A.R.D."/>
            <person name="David W.J."/>
        </authorList>
    </citation>
    <scope>NUCLEOTIDE SEQUENCE [LARGE SCALE GENOMIC DNA]</scope>
    <source>
        <strain evidence="3">albino</strain>
    </source>
</reference>
<accession>A0A517L0F5</accession>
<feature type="compositionally biased region" description="Polar residues" evidence="1">
    <location>
        <begin position="508"/>
        <end position="519"/>
    </location>
</feature>